<dbReference type="PANTHER" id="PTHR11473">
    <property type="entry name" value="AROMATIC AMINO ACID HYDROXYLASE"/>
    <property type="match status" value="1"/>
</dbReference>
<evidence type="ECO:0000259" key="9">
    <source>
        <dbReference type="PROSITE" id="PS51410"/>
    </source>
</evidence>
<dbReference type="InterPro" id="IPR036951">
    <property type="entry name" value="ArAA_hydroxylase_sf"/>
</dbReference>
<dbReference type="Pfam" id="PF00351">
    <property type="entry name" value="Biopterin_H"/>
    <property type="match status" value="1"/>
</dbReference>
<keyword evidence="4 8" id="KW-0479">Metal-binding</keyword>
<dbReference type="SUPFAM" id="SSF56534">
    <property type="entry name" value="Aromatic aminoacid monoxygenases, catalytic and oligomerization domains"/>
    <property type="match status" value="1"/>
</dbReference>
<dbReference type="InterPro" id="IPR036329">
    <property type="entry name" value="Aro-AA_hydroxylase_C_sf"/>
</dbReference>
<dbReference type="PRINTS" id="PR00372">
    <property type="entry name" value="FYWHYDRXLASE"/>
</dbReference>
<dbReference type="AlphaFoldDB" id="A0A836BSJ5"/>
<keyword evidence="5" id="KW-0560">Oxidoreductase</keyword>
<dbReference type="EMBL" id="JAEHOE010000095">
    <property type="protein sequence ID" value="KAG2487556.1"/>
    <property type="molecule type" value="Genomic_DNA"/>
</dbReference>
<comment type="cofactor">
    <cofactor evidence="1 8">
        <name>Fe(2+)</name>
        <dbReference type="ChEBI" id="CHEBI:29033"/>
    </cofactor>
</comment>
<comment type="similarity">
    <text evidence="2">Belongs to the biopterin-dependent aromatic amino acid hydroxylase family.</text>
</comment>
<feature type="domain" description="Biopterin-dependent aromatic amino acid hydroxylase family profile" evidence="9">
    <location>
        <begin position="50"/>
        <end position="360"/>
    </location>
</feature>
<evidence type="ECO:0000256" key="4">
    <source>
        <dbReference type="ARBA" id="ARBA00022723"/>
    </source>
</evidence>
<keyword evidence="6 8" id="KW-0408">Iron</keyword>
<evidence type="ECO:0000313" key="10">
    <source>
        <dbReference type="EMBL" id="KAG2487556.1"/>
    </source>
</evidence>
<dbReference type="Gene3D" id="1.10.800.10">
    <property type="entry name" value="Aromatic amino acid hydroxylase"/>
    <property type="match status" value="1"/>
</dbReference>
<reference evidence="10" key="1">
    <citation type="journal article" date="2020" name="bioRxiv">
        <title>Comparative genomics of Chlamydomonas.</title>
        <authorList>
            <person name="Craig R.J."/>
            <person name="Hasan A.R."/>
            <person name="Ness R.W."/>
            <person name="Keightley P.D."/>
        </authorList>
    </citation>
    <scope>NUCLEOTIDE SEQUENCE</scope>
    <source>
        <strain evidence="10">CCAP 11/70</strain>
    </source>
</reference>
<dbReference type="PANTHER" id="PTHR11473:SF24">
    <property type="entry name" value="PHENYLALANINE-4-HYDROXYLASE"/>
    <property type="match status" value="1"/>
</dbReference>
<dbReference type="GO" id="GO:0005506">
    <property type="term" value="F:iron ion binding"/>
    <property type="evidence" value="ECO:0007669"/>
    <property type="project" value="InterPro"/>
</dbReference>
<dbReference type="OrthoDB" id="983542at2759"/>
<dbReference type="PROSITE" id="PS00367">
    <property type="entry name" value="BH4_AAA_HYDROXYL_1"/>
    <property type="match status" value="1"/>
</dbReference>
<organism evidence="10 11">
    <name type="scientific">Edaphochlamys debaryana</name>
    <dbReference type="NCBI Taxonomy" id="47281"/>
    <lineage>
        <taxon>Eukaryota</taxon>
        <taxon>Viridiplantae</taxon>
        <taxon>Chlorophyta</taxon>
        <taxon>core chlorophytes</taxon>
        <taxon>Chlorophyceae</taxon>
        <taxon>CS clade</taxon>
        <taxon>Chlamydomonadales</taxon>
        <taxon>Chlamydomonadales incertae sedis</taxon>
        <taxon>Edaphochlamys</taxon>
    </lineage>
</organism>
<dbReference type="InterPro" id="IPR019774">
    <property type="entry name" value="Aromatic-AA_hydroxylase_C"/>
</dbReference>
<proteinExistence type="inferred from homology"/>
<evidence type="ECO:0000313" key="11">
    <source>
        <dbReference type="Proteomes" id="UP000612055"/>
    </source>
</evidence>
<accession>A0A836BSJ5</accession>
<evidence type="ECO:0000256" key="2">
    <source>
        <dbReference type="ARBA" id="ARBA00009712"/>
    </source>
</evidence>
<evidence type="ECO:0000256" key="1">
    <source>
        <dbReference type="ARBA" id="ARBA00001954"/>
    </source>
</evidence>
<dbReference type="EC" id="1.14.16.1" evidence="3"/>
<evidence type="ECO:0000256" key="6">
    <source>
        <dbReference type="ARBA" id="ARBA00023004"/>
    </source>
</evidence>
<name>A0A836BSJ5_9CHLO</name>
<evidence type="ECO:0000256" key="8">
    <source>
        <dbReference type="PIRSR" id="PIRSR601273-2"/>
    </source>
</evidence>
<protein>
    <recommendedName>
        <fullName evidence="3">phenylalanine 4-monooxygenase</fullName>
        <ecNumber evidence="3">1.14.16.1</ecNumber>
    </recommendedName>
</protein>
<keyword evidence="11" id="KW-1185">Reference proteome</keyword>
<dbReference type="InterPro" id="IPR018301">
    <property type="entry name" value="ArAA_hydroxylase_Fe/CU_BS"/>
</dbReference>
<keyword evidence="7" id="KW-0503">Monooxygenase</keyword>
<dbReference type="PROSITE" id="PS51410">
    <property type="entry name" value="BH4_AAA_HYDROXYL_2"/>
    <property type="match status" value="1"/>
</dbReference>
<feature type="binding site" evidence="8">
    <location>
        <position position="271"/>
    </location>
    <ligand>
        <name>Fe cation</name>
        <dbReference type="ChEBI" id="CHEBI:24875"/>
    </ligand>
</feature>
<evidence type="ECO:0000256" key="5">
    <source>
        <dbReference type="ARBA" id="ARBA00023002"/>
    </source>
</evidence>
<comment type="caution">
    <text evidence="10">The sequence shown here is derived from an EMBL/GenBank/DDBJ whole genome shotgun (WGS) entry which is preliminary data.</text>
</comment>
<sequence>MAVLGFVQGSNPCVGSSARARVGPAASRLVPRLCPHRTPLQRQVLLERGVLAGAGAAGAQTTTAPPTHITSIYEVDNGQILGFGADLAEDHPGFHDEQYKRRRVMLGEMAKAHKIGAPIPDVEYSAEEVATWNAVLQELSELLPQHACKEYLRCLSLFNFRPGKVPQLSEMNSVLQGTTGWSIRPVAGLMHPRHFLAGLAFKHFHSTQYMRHPSKPSYTPEPDVVHELIGHVPLLADPAYARLVQAIGVASLGADDKTIWHLTKVYWYTVEFGVVREGDNIKAFGAGILSSYGELQHMASGAAALEPLDPFKPQPKMSYKDGFQKRYYVLESFEAGSRLLQGYATSLALPEQLRGNPGLA</sequence>
<evidence type="ECO:0000256" key="3">
    <source>
        <dbReference type="ARBA" id="ARBA00011995"/>
    </source>
</evidence>
<gene>
    <name evidence="10" type="ORF">HYH03_013835</name>
</gene>
<dbReference type="InterPro" id="IPR001273">
    <property type="entry name" value="ArAA_hydroxylase"/>
</dbReference>
<dbReference type="Proteomes" id="UP000612055">
    <property type="component" value="Unassembled WGS sequence"/>
</dbReference>
<feature type="binding site" evidence="8">
    <location>
        <position position="226"/>
    </location>
    <ligand>
        <name>Fe cation</name>
        <dbReference type="ChEBI" id="CHEBI:24875"/>
    </ligand>
</feature>
<dbReference type="GO" id="GO:0004505">
    <property type="term" value="F:phenylalanine 4-monooxygenase activity"/>
    <property type="evidence" value="ECO:0007669"/>
    <property type="project" value="UniProtKB-EC"/>
</dbReference>
<evidence type="ECO:0000256" key="7">
    <source>
        <dbReference type="ARBA" id="ARBA00023033"/>
    </source>
</evidence>
<feature type="binding site" evidence="8">
    <location>
        <position position="231"/>
    </location>
    <ligand>
        <name>Fe cation</name>
        <dbReference type="ChEBI" id="CHEBI:24875"/>
    </ligand>
</feature>